<protein>
    <submittedName>
        <fullName evidence="2">Uncharacterized protein</fullName>
    </submittedName>
</protein>
<organism evidence="2 3">
    <name type="scientific">Actinomadura rudentiformis</name>
    <dbReference type="NCBI Taxonomy" id="359158"/>
    <lineage>
        <taxon>Bacteria</taxon>
        <taxon>Bacillati</taxon>
        <taxon>Actinomycetota</taxon>
        <taxon>Actinomycetes</taxon>
        <taxon>Streptosporangiales</taxon>
        <taxon>Thermomonosporaceae</taxon>
        <taxon>Actinomadura</taxon>
    </lineage>
</organism>
<proteinExistence type="predicted"/>
<dbReference type="Proteomes" id="UP000468735">
    <property type="component" value="Unassembled WGS sequence"/>
</dbReference>
<gene>
    <name evidence="2" type="ORF">F8566_29220</name>
</gene>
<dbReference type="OrthoDB" id="9879391at2"/>
<feature type="chain" id="PRO_5026134977" evidence="1">
    <location>
        <begin position="36"/>
        <end position="165"/>
    </location>
</feature>
<evidence type="ECO:0000313" key="3">
    <source>
        <dbReference type="Proteomes" id="UP000468735"/>
    </source>
</evidence>
<dbReference type="AlphaFoldDB" id="A0A6H9YS32"/>
<dbReference type="EMBL" id="WBMT01000015">
    <property type="protein sequence ID" value="KAB2344699.1"/>
    <property type="molecule type" value="Genomic_DNA"/>
</dbReference>
<keyword evidence="3" id="KW-1185">Reference proteome</keyword>
<evidence type="ECO:0000313" key="2">
    <source>
        <dbReference type="EMBL" id="KAB2344699.1"/>
    </source>
</evidence>
<feature type="signal peptide" evidence="1">
    <location>
        <begin position="1"/>
        <end position="35"/>
    </location>
</feature>
<evidence type="ECO:0000256" key="1">
    <source>
        <dbReference type="SAM" id="SignalP"/>
    </source>
</evidence>
<accession>A0A6H9YS32</accession>
<comment type="caution">
    <text evidence="2">The sequence shown here is derived from an EMBL/GenBank/DDBJ whole genome shotgun (WGS) entry which is preliminary data.</text>
</comment>
<keyword evidence="1" id="KW-0732">Signal</keyword>
<dbReference type="RefSeq" id="WP_151565067.1">
    <property type="nucleotide sequence ID" value="NZ_WBMT01000015.1"/>
</dbReference>
<name>A0A6H9YS32_9ACTN</name>
<reference evidence="2 3" key="1">
    <citation type="submission" date="2019-09" db="EMBL/GenBank/DDBJ databases">
        <title>Actinomadura physcomitrii sp. nov., a novel actinomycete isolated from moss [Physcomitrium sphaericum (Ludw) Fuernr].</title>
        <authorList>
            <person name="Zhuang X."/>
            <person name="Liu C."/>
        </authorList>
    </citation>
    <scope>NUCLEOTIDE SEQUENCE [LARGE SCALE GENOMIC DNA]</scope>
    <source>
        <strain evidence="2 3">HMC1</strain>
    </source>
</reference>
<sequence length="165" mass="17837">MSSPLPRLARQMTATGVVVASLGAAAALTAGTAVAGDATANTGTANTAITANGTDVAEAKAPRVRSVKLSPRQRVVYPRGAPLRTTKHFRKIYIKVVQRQYNRPVRVRAILPNGRPMGPWITVPSRTAPQGRTVPLTKVNVRDGVRFKLQWAPSTARSAKFYLYF</sequence>